<dbReference type="SMART" id="SM00962">
    <property type="entry name" value="SRP54"/>
    <property type="match status" value="1"/>
</dbReference>
<dbReference type="EC" id="3.6.5.4" evidence="9"/>
<feature type="binding site" evidence="9">
    <location>
        <begin position="108"/>
        <end position="115"/>
    </location>
    <ligand>
        <name>GTP</name>
        <dbReference type="ChEBI" id="CHEBI:37565"/>
    </ligand>
</feature>
<dbReference type="Gene3D" id="3.40.50.300">
    <property type="entry name" value="P-loop containing nucleotide triphosphate hydrolases"/>
    <property type="match status" value="1"/>
</dbReference>
<accession>A0A7L7KS30</accession>
<comment type="catalytic activity">
    <reaction evidence="8 9">
        <text>GTP + H2O = GDP + phosphate + H(+)</text>
        <dbReference type="Rhea" id="RHEA:19669"/>
        <dbReference type="ChEBI" id="CHEBI:15377"/>
        <dbReference type="ChEBI" id="CHEBI:15378"/>
        <dbReference type="ChEBI" id="CHEBI:37565"/>
        <dbReference type="ChEBI" id="CHEBI:43474"/>
        <dbReference type="ChEBI" id="CHEBI:58189"/>
        <dbReference type="EC" id="3.6.5.4"/>
    </reaction>
</comment>
<keyword evidence="2 9" id="KW-0547">Nucleotide-binding</keyword>
<comment type="subunit">
    <text evidence="9">Part of the signal recognition particle protein translocation system, which is composed of SRP and FtsY.</text>
</comment>
<dbReference type="Gene3D" id="1.10.260.30">
    <property type="entry name" value="Signal recognition particle, SRP54 subunit, M-domain"/>
    <property type="match status" value="1"/>
</dbReference>
<feature type="binding site" evidence="9">
    <location>
        <begin position="191"/>
        <end position="195"/>
    </location>
    <ligand>
        <name>GTP</name>
        <dbReference type="ChEBI" id="CHEBI:37565"/>
    </ligand>
</feature>
<dbReference type="NCBIfam" id="TIGR00959">
    <property type="entry name" value="ffh"/>
    <property type="match status" value="1"/>
</dbReference>
<feature type="region of interest" description="Disordered" evidence="10">
    <location>
        <begin position="433"/>
        <end position="467"/>
    </location>
</feature>
<evidence type="ECO:0000313" key="12">
    <source>
        <dbReference type="EMBL" id="QMS85405.1"/>
    </source>
</evidence>
<dbReference type="KEGG" id="xcl:G4Z02_06435"/>
<dbReference type="Proteomes" id="UP000514720">
    <property type="component" value="Chromosome"/>
</dbReference>
<dbReference type="SUPFAM" id="SSF47446">
    <property type="entry name" value="Signal peptide-binding domain"/>
    <property type="match status" value="1"/>
</dbReference>
<dbReference type="InterPro" id="IPR027417">
    <property type="entry name" value="P-loop_NTPase"/>
</dbReference>
<reference evidence="12 13" key="1">
    <citation type="submission" date="2020-02" db="EMBL/GenBank/DDBJ databases">
        <authorList>
            <person name="Zheng R.K."/>
            <person name="Sun C.M."/>
        </authorList>
    </citation>
    <scope>NUCLEOTIDE SEQUENCE [LARGE SCALE GENOMIC DNA]</scope>
    <source>
        <strain evidence="13">zrk13</strain>
    </source>
</reference>
<dbReference type="PANTHER" id="PTHR11564:SF5">
    <property type="entry name" value="SIGNAL RECOGNITION PARTICLE SUBUNIT SRP54"/>
    <property type="match status" value="1"/>
</dbReference>
<dbReference type="Pfam" id="PF02978">
    <property type="entry name" value="SRP_SPB"/>
    <property type="match status" value="1"/>
</dbReference>
<feature type="binding site" evidence="9">
    <location>
        <begin position="249"/>
        <end position="252"/>
    </location>
    <ligand>
        <name>GTP</name>
        <dbReference type="ChEBI" id="CHEBI:37565"/>
    </ligand>
</feature>
<comment type="domain">
    <text evidence="9">Composed of three domains: the N-terminal N domain, which is responsible for interactions with the ribosome, the central G domain, which binds GTP, and the C-terminal M domain, which binds the RNA and the signal sequence of the RNC.</text>
</comment>
<evidence type="ECO:0000256" key="10">
    <source>
        <dbReference type="SAM" id="MobiDB-lite"/>
    </source>
</evidence>
<evidence type="ECO:0000313" key="13">
    <source>
        <dbReference type="Proteomes" id="UP000514720"/>
    </source>
</evidence>
<evidence type="ECO:0000256" key="8">
    <source>
        <dbReference type="ARBA" id="ARBA00048027"/>
    </source>
</evidence>
<comment type="similarity">
    <text evidence="1 9">Belongs to the GTP-binding SRP family. SRP54 subfamily.</text>
</comment>
<evidence type="ECO:0000256" key="9">
    <source>
        <dbReference type="HAMAP-Rule" id="MF_00306"/>
    </source>
</evidence>
<name>A0A7L7KS30_9MOLU</name>
<feature type="compositionally biased region" description="Basic residues" evidence="10">
    <location>
        <begin position="452"/>
        <end position="467"/>
    </location>
</feature>
<dbReference type="InterPro" id="IPR004125">
    <property type="entry name" value="Signal_recog_particle_SRP54_M"/>
</dbReference>
<dbReference type="RefSeq" id="WP_258877199.1">
    <property type="nucleotide sequence ID" value="NZ_CP048914.1"/>
</dbReference>
<keyword evidence="5 9" id="KW-0342">GTP-binding</keyword>
<evidence type="ECO:0000256" key="3">
    <source>
        <dbReference type="ARBA" id="ARBA00022801"/>
    </source>
</evidence>
<dbReference type="InterPro" id="IPR003593">
    <property type="entry name" value="AAA+_ATPase"/>
</dbReference>
<dbReference type="GO" id="GO:0006614">
    <property type="term" value="P:SRP-dependent cotranslational protein targeting to membrane"/>
    <property type="evidence" value="ECO:0007669"/>
    <property type="project" value="InterPro"/>
</dbReference>
<dbReference type="InterPro" id="IPR036891">
    <property type="entry name" value="Signal_recog_part_SRP54_M_sf"/>
</dbReference>
<dbReference type="GO" id="GO:0048500">
    <property type="term" value="C:signal recognition particle"/>
    <property type="evidence" value="ECO:0007669"/>
    <property type="project" value="UniProtKB-UniRule"/>
</dbReference>
<protein>
    <recommendedName>
        <fullName evidence="9">Signal recognition particle protein</fullName>
        <ecNumber evidence="9">3.6.5.4</ecNumber>
    </recommendedName>
    <alternativeName>
        <fullName evidence="9">Fifty-four homolog</fullName>
    </alternativeName>
</protein>
<evidence type="ECO:0000256" key="2">
    <source>
        <dbReference type="ARBA" id="ARBA00022741"/>
    </source>
</evidence>
<dbReference type="InterPro" id="IPR004780">
    <property type="entry name" value="SRP"/>
</dbReference>
<dbReference type="CDD" id="cd18539">
    <property type="entry name" value="SRP_G"/>
    <property type="match status" value="1"/>
</dbReference>
<dbReference type="InterPro" id="IPR013822">
    <property type="entry name" value="Signal_recog_particl_SRP54_hlx"/>
</dbReference>
<dbReference type="InterPro" id="IPR022941">
    <property type="entry name" value="SRP54"/>
</dbReference>
<dbReference type="SMART" id="SM00963">
    <property type="entry name" value="SRP54_N"/>
    <property type="match status" value="1"/>
</dbReference>
<keyword evidence="13" id="KW-1185">Reference proteome</keyword>
<keyword evidence="4 9" id="KW-0694">RNA-binding</keyword>
<dbReference type="HAMAP" id="MF_00306">
    <property type="entry name" value="SRP54"/>
    <property type="match status" value="1"/>
</dbReference>
<dbReference type="GO" id="GO:0003924">
    <property type="term" value="F:GTPase activity"/>
    <property type="evidence" value="ECO:0007669"/>
    <property type="project" value="UniProtKB-UniRule"/>
</dbReference>
<dbReference type="InterPro" id="IPR000897">
    <property type="entry name" value="SRP54_GTPase_dom"/>
</dbReference>
<dbReference type="PROSITE" id="PS00300">
    <property type="entry name" value="SRP54"/>
    <property type="match status" value="1"/>
</dbReference>
<comment type="subcellular location">
    <subcellularLocation>
        <location evidence="9">Cytoplasm</location>
    </subcellularLocation>
    <text evidence="9">The SRP-RNC complex is targeted to the cytoplasmic membrane.</text>
</comment>
<comment type="function">
    <text evidence="9">Involved in targeting and insertion of nascent membrane proteins into the cytoplasmic membrane. Binds to the hydrophobic signal sequence of the ribosome-nascent chain (RNC) as it emerges from the ribosomes. The SRP-RNC complex is then targeted to the cytoplasmic membrane where it interacts with the SRP receptor FtsY.</text>
</comment>
<dbReference type="Gene3D" id="1.20.120.140">
    <property type="entry name" value="Signal recognition particle SRP54, nucleotide-binding domain"/>
    <property type="match status" value="1"/>
</dbReference>
<evidence type="ECO:0000256" key="7">
    <source>
        <dbReference type="ARBA" id="ARBA00023274"/>
    </source>
</evidence>
<dbReference type="SMART" id="SM00382">
    <property type="entry name" value="AAA"/>
    <property type="match status" value="1"/>
</dbReference>
<gene>
    <name evidence="9 12" type="primary">ffh</name>
    <name evidence="12" type="ORF">G4Z02_06435</name>
</gene>
<feature type="compositionally biased region" description="Polar residues" evidence="10">
    <location>
        <begin position="434"/>
        <end position="451"/>
    </location>
</feature>
<sequence>MAFENLSDRLQMAMRRVTGKGRLTEQDINDMMREVRLSLLEADVNYKVVREFTKDVKEKALGEKILKGLNPGQQVVKIVHDELQQVMGDKAEPIGMNMVGITKVMLVGLQGAGKTTTAGKLALFLRKQHNVKPLLVALDIYRPAAVEQLKTLAGQLNVDIYEQGTTKKPEIIIQEAMDYAVSNGNNLVIADTAGRLHIDDSMMDELVRVKSIMKPDEVLLTLDAMTGQDAVNVTEHFHSTLQVTGAILTKLDGDTRGGAALSLRRITNVPIKLMGMGEKLDQLEVFHPERMASRILGMGDVMTLVDKVTENIDEDDMMGMMEKMMSGKFNYNDYIKQLKMIKRMGSLGGILKLIPGMGKALKGQDIDEKQLVYIEAMISSMTKEERKNPKLIARSSSRRRRIASGSGRRVSDVNRLIQTMDQQAQMMKRMGSMNPAQMNPANPLSAMQQPSRQKKKGKGKNKRRYPF</sequence>
<keyword evidence="9" id="KW-0963">Cytoplasm</keyword>
<evidence type="ECO:0000256" key="5">
    <source>
        <dbReference type="ARBA" id="ARBA00023134"/>
    </source>
</evidence>
<dbReference type="Pfam" id="PF02881">
    <property type="entry name" value="SRP54_N"/>
    <property type="match status" value="1"/>
</dbReference>
<dbReference type="SUPFAM" id="SSF52540">
    <property type="entry name" value="P-loop containing nucleoside triphosphate hydrolases"/>
    <property type="match status" value="1"/>
</dbReference>
<keyword evidence="6 9" id="KW-0733">Signal recognition particle</keyword>
<dbReference type="GO" id="GO:0008312">
    <property type="term" value="F:7S RNA binding"/>
    <property type="evidence" value="ECO:0007669"/>
    <property type="project" value="InterPro"/>
</dbReference>
<dbReference type="InterPro" id="IPR042101">
    <property type="entry name" value="SRP54_N_sf"/>
</dbReference>
<organism evidence="12 13">
    <name type="scientific">Candidatus Xianfuyuplasma coldseepsis</name>
    <dbReference type="NCBI Taxonomy" id="2782163"/>
    <lineage>
        <taxon>Bacteria</taxon>
        <taxon>Bacillati</taxon>
        <taxon>Mycoplasmatota</taxon>
        <taxon>Mollicutes</taxon>
        <taxon>Candidatus Izemoplasmatales</taxon>
        <taxon>Candidatus Izemoplasmataceae</taxon>
        <taxon>Candidatus Xianfuyuplasma</taxon>
    </lineage>
</organism>
<dbReference type="EMBL" id="CP048914">
    <property type="protein sequence ID" value="QMS85405.1"/>
    <property type="molecule type" value="Genomic_DNA"/>
</dbReference>
<dbReference type="Pfam" id="PF00448">
    <property type="entry name" value="SRP54"/>
    <property type="match status" value="1"/>
</dbReference>
<evidence type="ECO:0000256" key="1">
    <source>
        <dbReference type="ARBA" id="ARBA00005450"/>
    </source>
</evidence>
<dbReference type="GO" id="GO:0005525">
    <property type="term" value="F:GTP binding"/>
    <property type="evidence" value="ECO:0007669"/>
    <property type="project" value="UniProtKB-UniRule"/>
</dbReference>
<evidence type="ECO:0000259" key="11">
    <source>
        <dbReference type="PROSITE" id="PS00300"/>
    </source>
</evidence>
<feature type="domain" description="SRP54-type proteins GTP-binding" evidence="11">
    <location>
        <begin position="270"/>
        <end position="283"/>
    </location>
</feature>
<feature type="region of interest" description="Disordered" evidence="10">
    <location>
        <begin position="385"/>
        <end position="413"/>
    </location>
</feature>
<proteinExistence type="inferred from homology"/>
<dbReference type="PANTHER" id="PTHR11564">
    <property type="entry name" value="SIGNAL RECOGNITION PARTICLE 54K PROTEIN SRP54"/>
    <property type="match status" value="1"/>
</dbReference>
<evidence type="ECO:0000256" key="6">
    <source>
        <dbReference type="ARBA" id="ARBA00023135"/>
    </source>
</evidence>
<keyword evidence="7 9" id="KW-0687">Ribonucleoprotein</keyword>
<evidence type="ECO:0000256" key="4">
    <source>
        <dbReference type="ARBA" id="ARBA00022884"/>
    </source>
</evidence>
<keyword evidence="3 9" id="KW-0378">Hydrolase</keyword>
<dbReference type="AlphaFoldDB" id="A0A7L7KS30"/>